<evidence type="ECO:0000256" key="1">
    <source>
        <dbReference type="SAM" id="MobiDB-lite"/>
    </source>
</evidence>
<sequence length="370" mass="42568">MPPTLRCATSTSRCVRELCKASQSLRSFSTTPRCDQRTTRARRAMWRWLQQQGANLRDPLEGGTNYLGAYNKDGKLLRVMRAERNQESERAVEQSEPKNAERDPDAKQAGVKVPEETVSDRIPFPLNRNFISEPVLSENFREEIWYRIMKLGHSVREVSAELGVEMSRVGAVVRLKEVEFEWKRIGKPLVVPYANAVMSMLPKTDYNPEEKDPKRRRPHESINDLPVHASTAQQIFYPTSESREFSRADAAKVFNERLKPADDRIPHPQLVLQHREKFVERLTDQEIAERAREREAIAEKKQHRAAMIQLSKDAKTKKIESGRWEFRFTDANVDAAGKDGRGHKGVGWRYGVPHYDRNRGLIKIPKTVGA</sequence>
<gene>
    <name evidence="2" type="ORF">BJ875DRAFT_468441</name>
</gene>
<dbReference type="InterPro" id="IPR021036">
    <property type="entry name" value="Ribosomal_mS45"/>
</dbReference>
<keyword evidence="3" id="KW-1185">Reference proteome</keyword>
<dbReference type="OrthoDB" id="10052321at2759"/>
<feature type="region of interest" description="Disordered" evidence="1">
    <location>
        <begin position="203"/>
        <end position="225"/>
    </location>
</feature>
<dbReference type="AlphaFoldDB" id="A0A9P8C4B0"/>
<dbReference type="GO" id="GO:0003735">
    <property type="term" value="F:structural constituent of ribosome"/>
    <property type="evidence" value="ECO:0007669"/>
    <property type="project" value="TreeGrafter"/>
</dbReference>
<reference evidence="2" key="1">
    <citation type="journal article" date="2021" name="IMA Fungus">
        <title>Genomic characterization of three marine fungi, including Emericellopsis atlantica sp. nov. with signatures of a generalist lifestyle and marine biomass degradation.</title>
        <authorList>
            <person name="Hagestad O.C."/>
            <person name="Hou L."/>
            <person name="Andersen J.H."/>
            <person name="Hansen E.H."/>
            <person name="Altermark B."/>
            <person name="Li C."/>
            <person name="Kuhnert E."/>
            <person name="Cox R.J."/>
            <person name="Crous P.W."/>
            <person name="Spatafora J.W."/>
            <person name="Lail K."/>
            <person name="Amirebrahimi M."/>
            <person name="Lipzen A."/>
            <person name="Pangilinan J."/>
            <person name="Andreopoulos W."/>
            <person name="Hayes R.D."/>
            <person name="Ng V."/>
            <person name="Grigoriev I.V."/>
            <person name="Jackson S.A."/>
            <person name="Sutton T.D.S."/>
            <person name="Dobson A.D.W."/>
            <person name="Rama T."/>
        </authorList>
    </citation>
    <scope>NUCLEOTIDE SEQUENCE</scope>
    <source>
        <strain evidence="2">TRa018bII</strain>
    </source>
</reference>
<comment type="caution">
    <text evidence="2">The sequence shown here is derived from an EMBL/GenBank/DDBJ whole genome shotgun (WGS) entry which is preliminary data.</text>
</comment>
<dbReference type="PANTHER" id="PTHR28158">
    <property type="entry name" value="37S RIBOSOMAL PROTEIN S35, MITOCHONDRIAL"/>
    <property type="match status" value="1"/>
</dbReference>
<feature type="region of interest" description="Disordered" evidence="1">
    <location>
        <begin position="84"/>
        <end position="116"/>
    </location>
</feature>
<dbReference type="EMBL" id="MU251579">
    <property type="protein sequence ID" value="KAG9231826.1"/>
    <property type="molecule type" value="Genomic_DNA"/>
</dbReference>
<evidence type="ECO:0000313" key="2">
    <source>
        <dbReference type="EMBL" id="KAG9231826.1"/>
    </source>
</evidence>
<dbReference type="GO" id="GO:0005763">
    <property type="term" value="C:mitochondrial small ribosomal subunit"/>
    <property type="evidence" value="ECO:0007669"/>
    <property type="project" value="TreeGrafter"/>
</dbReference>
<evidence type="ECO:0000313" key="3">
    <source>
        <dbReference type="Proteomes" id="UP000824998"/>
    </source>
</evidence>
<dbReference type="Proteomes" id="UP000824998">
    <property type="component" value="Unassembled WGS sequence"/>
</dbReference>
<accession>A0A9P8C4B0</accession>
<proteinExistence type="predicted"/>
<name>A0A9P8C4B0_9HELO</name>
<dbReference type="GO" id="GO:0032543">
    <property type="term" value="P:mitochondrial translation"/>
    <property type="evidence" value="ECO:0007669"/>
    <property type="project" value="TreeGrafter"/>
</dbReference>
<feature type="compositionally biased region" description="Basic and acidic residues" evidence="1">
    <location>
        <begin position="84"/>
        <end position="106"/>
    </location>
</feature>
<dbReference type="PANTHER" id="PTHR28158:SF1">
    <property type="entry name" value="SMALL RIBOSOMAL SUBUNIT PROTEIN MS45"/>
    <property type="match status" value="1"/>
</dbReference>
<protein>
    <submittedName>
        <fullName evidence="2">Eukaryotic mitochondrial regulator protein-domain-containing protein</fullName>
    </submittedName>
</protein>
<organism evidence="2 3">
    <name type="scientific">Amylocarpus encephaloides</name>
    <dbReference type="NCBI Taxonomy" id="45428"/>
    <lineage>
        <taxon>Eukaryota</taxon>
        <taxon>Fungi</taxon>
        <taxon>Dikarya</taxon>
        <taxon>Ascomycota</taxon>
        <taxon>Pezizomycotina</taxon>
        <taxon>Leotiomycetes</taxon>
        <taxon>Helotiales</taxon>
        <taxon>Helotiales incertae sedis</taxon>
        <taxon>Amylocarpus</taxon>
    </lineage>
</organism>
<dbReference type="Pfam" id="PF12298">
    <property type="entry name" value="Bot1p"/>
    <property type="match status" value="1"/>
</dbReference>